<evidence type="ECO:0000256" key="1">
    <source>
        <dbReference type="ARBA" id="ARBA00010617"/>
    </source>
</evidence>
<evidence type="ECO:0008006" key="3">
    <source>
        <dbReference type="Google" id="ProtNLM"/>
    </source>
</evidence>
<evidence type="ECO:0000313" key="2">
    <source>
        <dbReference type="EMBL" id="CAE0790715.1"/>
    </source>
</evidence>
<dbReference type="GO" id="GO:0020037">
    <property type="term" value="F:heme binding"/>
    <property type="evidence" value="ECO:0007669"/>
    <property type="project" value="InterPro"/>
</dbReference>
<proteinExistence type="inferred from homology"/>
<dbReference type="Gene3D" id="1.10.630.10">
    <property type="entry name" value="Cytochrome P450"/>
    <property type="match status" value="1"/>
</dbReference>
<sequence>MVLGCPQRGHEGANSDAAIFSLPCHLQVSRLEARRNLSFGSAFHFCPGVNLAKTQAEVTVKAILQLLSDRGVQMQLASQRTELKWKDLETLNSLQELPVAFRALSTESHSTQT</sequence>
<organism evidence="2">
    <name type="scientific">Eutreptiella gymnastica</name>
    <dbReference type="NCBI Taxonomy" id="73025"/>
    <lineage>
        <taxon>Eukaryota</taxon>
        <taxon>Discoba</taxon>
        <taxon>Euglenozoa</taxon>
        <taxon>Euglenida</taxon>
        <taxon>Spirocuta</taxon>
        <taxon>Euglenophyceae</taxon>
        <taxon>Eutreptiales</taxon>
        <taxon>Eutreptiaceae</taxon>
        <taxon>Eutreptiella</taxon>
    </lineage>
</organism>
<protein>
    <recommendedName>
        <fullName evidence="3">Cytochrome P450</fullName>
    </recommendedName>
</protein>
<dbReference type="GO" id="GO:0004497">
    <property type="term" value="F:monooxygenase activity"/>
    <property type="evidence" value="ECO:0007669"/>
    <property type="project" value="InterPro"/>
</dbReference>
<dbReference type="AlphaFoldDB" id="A0A7S4FE57"/>
<comment type="similarity">
    <text evidence="1">Belongs to the cytochrome P450 family.</text>
</comment>
<dbReference type="GO" id="GO:0005506">
    <property type="term" value="F:iron ion binding"/>
    <property type="evidence" value="ECO:0007669"/>
    <property type="project" value="InterPro"/>
</dbReference>
<dbReference type="InterPro" id="IPR036396">
    <property type="entry name" value="Cyt_P450_sf"/>
</dbReference>
<gene>
    <name evidence="2" type="ORF">EGYM00163_LOCUS1829</name>
</gene>
<dbReference type="GO" id="GO:0016705">
    <property type="term" value="F:oxidoreductase activity, acting on paired donors, with incorporation or reduction of molecular oxygen"/>
    <property type="evidence" value="ECO:0007669"/>
    <property type="project" value="InterPro"/>
</dbReference>
<dbReference type="EMBL" id="HBJA01005601">
    <property type="protein sequence ID" value="CAE0790715.1"/>
    <property type="molecule type" value="Transcribed_RNA"/>
</dbReference>
<accession>A0A7S4FE57</accession>
<reference evidence="2" key="1">
    <citation type="submission" date="2021-01" db="EMBL/GenBank/DDBJ databases">
        <authorList>
            <person name="Corre E."/>
            <person name="Pelletier E."/>
            <person name="Niang G."/>
            <person name="Scheremetjew M."/>
            <person name="Finn R."/>
            <person name="Kale V."/>
            <person name="Holt S."/>
            <person name="Cochrane G."/>
            <person name="Meng A."/>
            <person name="Brown T."/>
            <person name="Cohen L."/>
        </authorList>
    </citation>
    <scope>NUCLEOTIDE SEQUENCE</scope>
    <source>
        <strain evidence="2">CCMP1594</strain>
    </source>
</reference>
<dbReference type="SUPFAM" id="SSF48264">
    <property type="entry name" value="Cytochrome P450"/>
    <property type="match status" value="1"/>
</dbReference>
<dbReference type="PANTHER" id="PTHR46696">
    <property type="entry name" value="P450, PUTATIVE (EUROFUNG)-RELATED"/>
    <property type="match status" value="1"/>
</dbReference>
<name>A0A7S4FE57_9EUGL</name>
<dbReference type="PANTHER" id="PTHR46696:SF1">
    <property type="entry name" value="CYTOCHROME P450 YJIB-RELATED"/>
    <property type="match status" value="1"/>
</dbReference>